<dbReference type="GO" id="GO:0005960">
    <property type="term" value="C:glycine cleavage complex"/>
    <property type="evidence" value="ECO:0007669"/>
    <property type="project" value="InterPro"/>
</dbReference>
<gene>
    <name evidence="3 6" type="primary">gcvH</name>
    <name evidence="6" type="ORF">CRD60_06880</name>
</gene>
<proteinExistence type="inferred from homology"/>
<comment type="function">
    <text evidence="3">The glycine cleavage system catalyzes the degradation of glycine. The H protein shuttles the methylamine group of glycine from the P protein to the T protein.</text>
</comment>
<dbReference type="InterPro" id="IPR000089">
    <property type="entry name" value="Biotin_lipoyl"/>
</dbReference>
<dbReference type="PANTHER" id="PTHR11715">
    <property type="entry name" value="GLYCINE CLEAVAGE SYSTEM H PROTEIN"/>
    <property type="match status" value="1"/>
</dbReference>
<dbReference type="GO" id="GO:0019464">
    <property type="term" value="P:glycine decarboxylation via glycine cleavage system"/>
    <property type="evidence" value="ECO:0007669"/>
    <property type="project" value="UniProtKB-UniRule"/>
</dbReference>
<keyword evidence="2 3" id="KW-0450">Lipoyl</keyword>
<evidence type="ECO:0000256" key="4">
    <source>
        <dbReference type="PIRSR" id="PIRSR617453-50"/>
    </source>
</evidence>
<evidence type="ECO:0000313" key="6">
    <source>
        <dbReference type="EMBL" id="RBP97482.1"/>
    </source>
</evidence>
<comment type="caution">
    <text evidence="6">The sequence shown here is derived from an EMBL/GenBank/DDBJ whole genome shotgun (WGS) entry which is preliminary data.</text>
</comment>
<evidence type="ECO:0000259" key="5">
    <source>
        <dbReference type="PROSITE" id="PS50968"/>
    </source>
</evidence>
<dbReference type="Pfam" id="PF01597">
    <property type="entry name" value="GCV_H"/>
    <property type="match status" value="1"/>
</dbReference>
<dbReference type="GO" id="GO:0009249">
    <property type="term" value="P:protein lipoylation"/>
    <property type="evidence" value="ECO:0007669"/>
    <property type="project" value="TreeGrafter"/>
</dbReference>
<dbReference type="EMBL" id="PDCG01000006">
    <property type="protein sequence ID" value="RBP97482.1"/>
    <property type="molecule type" value="Genomic_DNA"/>
</dbReference>
<dbReference type="PANTHER" id="PTHR11715:SF3">
    <property type="entry name" value="GLYCINE CLEAVAGE SYSTEM H PROTEIN-RELATED"/>
    <property type="match status" value="1"/>
</dbReference>
<dbReference type="NCBIfam" id="NF002270">
    <property type="entry name" value="PRK01202.1"/>
    <property type="match status" value="1"/>
</dbReference>
<accession>A0A366K8A6</accession>
<keyword evidence="7" id="KW-1185">Reference proteome</keyword>
<evidence type="ECO:0000256" key="3">
    <source>
        <dbReference type="HAMAP-Rule" id="MF_00272"/>
    </source>
</evidence>
<name>A0A366K8A6_9BIFI</name>
<dbReference type="RefSeq" id="WP_113860546.1">
    <property type="nucleotide sequence ID" value="NZ_PDCG01000006.1"/>
</dbReference>
<dbReference type="CDD" id="cd06848">
    <property type="entry name" value="GCS_H"/>
    <property type="match status" value="1"/>
</dbReference>
<dbReference type="HAMAP" id="MF_00272">
    <property type="entry name" value="GcvH"/>
    <property type="match status" value="1"/>
</dbReference>
<dbReference type="Gene3D" id="2.40.50.100">
    <property type="match status" value="1"/>
</dbReference>
<dbReference type="InterPro" id="IPR002930">
    <property type="entry name" value="GCV_H"/>
</dbReference>
<organism evidence="6 7">
    <name type="scientific">Bifidobacterium aemilianum</name>
    <dbReference type="NCBI Taxonomy" id="2493120"/>
    <lineage>
        <taxon>Bacteria</taxon>
        <taxon>Bacillati</taxon>
        <taxon>Actinomycetota</taxon>
        <taxon>Actinomycetes</taxon>
        <taxon>Bifidobacteriales</taxon>
        <taxon>Bifidobacteriaceae</taxon>
        <taxon>Bifidobacterium</taxon>
    </lineage>
</organism>
<dbReference type="NCBIfam" id="TIGR00527">
    <property type="entry name" value="gcvH"/>
    <property type="match status" value="1"/>
</dbReference>
<dbReference type="InterPro" id="IPR017453">
    <property type="entry name" value="GCV_H_sub"/>
</dbReference>
<dbReference type="InterPro" id="IPR011053">
    <property type="entry name" value="Single_hybrid_motif"/>
</dbReference>
<protein>
    <recommendedName>
        <fullName evidence="3">Glycine cleavage system H protein</fullName>
    </recommendedName>
</protein>
<dbReference type="OrthoDB" id="9796712at2"/>
<comment type="cofactor">
    <cofactor evidence="3">
        <name>(R)-lipoate</name>
        <dbReference type="ChEBI" id="CHEBI:83088"/>
    </cofactor>
    <text evidence="3">Binds 1 lipoyl cofactor covalently.</text>
</comment>
<feature type="domain" description="Lipoyl-binding" evidence="5">
    <location>
        <begin position="34"/>
        <end position="116"/>
    </location>
</feature>
<dbReference type="SUPFAM" id="SSF51230">
    <property type="entry name" value="Single hybrid motif"/>
    <property type="match status" value="1"/>
</dbReference>
<evidence type="ECO:0000313" key="7">
    <source>
        <dbReference type="Proteomes" id="UP000252530"/>
    </source>
</evidence>
<dbReference type="GO" id="GO:0005829">
    <property type="term" value="C:cytosol"/>
    <property type="evidence" value="ECO:0007669"/>
    <property type="project" value="TreeGrafter"/>
</dbReference>
<feature type="modified residue" description="N6-lipoyllysine" evidence="3 4">
    <location>
        <position position="75"/>
    </location>
</feature>
<evidence type="ECO:0000256" key="1">
    <source>
        <dbReference type="ARBA" id="ARBA00009249"/>
    </source>
</evidence>
<evidence type="ECO:0000256" key="2">
    <source>
        <dbReference type="ARBA" id="ARBA00022823"/>
    </source>
</evidence>
<sequence length="137" mass="15199">MNEHASEQAAENLEVPEHLEYSTEHVWVDRTVSPALVGITEYAADQFGDLVFVDLPEVETDVRAGDEVVELESAKAVQPLVCPVAGTVRYVNRDAADDPEIINRDPYGEGWMLKIDLDDDQPELLTAEEYAAVVRNS</sequence>
<dbReference type="InterPro" id="IPR033753">
    <property type="entry name" value="GCV_H/Fam206"/>
</dbReference>
<dbReference type="PROSITE" id="PS50968">
    <property type="entry name" value="BIOTINYL_LIPOYL"/>
    <property type="match status" value="1"/>
</dbReference>
<comment type="subunit">
    <text evidence="3">The glycine cleavage system is composed of four proteins: P, T, L and H.</text>
</comment>
<dbReference type="AlphaFoldDB" id="A0A366K8A6"/>
<comment type="similarity">
    <text evidence="1 3">Belongs to the GcvH family.</text>
</comment>
<dbReference type="Proteomes" id="UP000252530">
    <property type="component" value="Unassembled WGS sequence"/>
</dbReference>
<reference evidence="6 7" key="1">
    <citation type="submission" date="2017-10" db="EMBL/GenBank/DDBJ databases">
        <title>Bifidobacterium xylocopum sp. nov. and Bifidobacterium aemilianum sp. nov., from the carpenter bee (Xylocopa violacea) digestive tract.</title>
        <authorList>
            <person name="Alberoni D."/>
            <person name="Baffoni L."/>
            <person name="Di Gioia D."/>
            <person name="Gaggia F."/>
            <person name="Biavati B."/>
        </authorList>
    </citation>
    <scope>NUCLEOTIDE SEQUENCE [LARGE SCALE GENOMIC DNA]</scope>
    <source>
        <strain evidence="6 7">XV10</strain>
    </source>
</reference>